<organism evidence="9 10">
    <name type="scientific">Ostreobium quekettii</name>
    <dbReference type="NCBI Taxonomy" id="121088"/>
    <lineage>
        <taxon>Eukaryota</taxon>
        <taxon>Viridiplantae</taxon>
        <taxon>Chlorophyta</taxon>
        <taxon>core chlorophytes</taxon>
        <taxon>Ulvophyceae</taxon>
        <taxon>TCBD clade</taxon>
        <taxon>Bryopsidales</taxon>
        <taxon>Ostreobineae</taxon>
        <taxon>Ostreobiaceae</taxon>
        <taxon>Ostreobium</taxon>
    </lineage>
</organism>
<evidence type="ECO:0000259" key="8">
    <source>
        <dbReference type="PROSITE" id="PS50011"/>
    </source>
</evidence>
<dbReference type="SUPFAM" id="SSF56112">
    <property type="entry name" value="Protein kinase-like (PK-like)"/>
    <property type="match status" value="1"/>
</dbReference>
<dbReference type="FunFam" id="1.10.510.10:FF:000571">
    <property type="entry name" value="Maternal embryonic leucine zipper kinase"/>
    <property type="match status" value="1"/>
</dbReference>
<feature type="region of interest" description="Disordered" evidence="7">
    <location>
        <begin position="9"/>
        <end position="32"/>
    </location>
</feature>
<feature type="binding site" evidence="5">
    <location>
        <position position="98"/>
    </location>
    <ligand>
        <name>ATP</name>
        <dbReference type="ChEBI" id="CHEBI:30616"/>
    </ligand>
</feature>
<dbReference type="GO" id="GO:0004674">
    <property type="term" value="F:protein serine/threonine kinase activity"/>
    <property type="evidence" value="ECO:0007669"/>
    <property type="project" value="UniProtKB-KW"/>
</dbReference>
<keyword evidence="3" id="KW-0418">Kinase</keyword>
<keyword evidence="1" id="KW-0808">Transferase</keyword>
<evidence type="ECO:0000256" key="3">
    <source>
        <dbReference type="ARBA" id="ARBA00022777"/>
    </source>
</evidence>
<dbReference type="EMBL" id="CAJHUC010001263">
    <property type="protein sequence ID" value="CAD7700435.1"/>
    <property type="molecule type" value="Genomic_DNA"/>
</dbReference>
<evidence type="ECO:0000313" key="10">
    <source>
        <dbReference type="Proteomes" id="UP000708148"/>
    </source>
</evidence>
<keyword evidence="6" id="KW-0723">Serine/threonine-protein kinase</keyword>
<proteinExistence type="inferred from homology"/>
<comment type="caution">
    <text evidence="9">The sequence shown here is derived from an EMBL/GenBank/DDBJ whole genome shotgun (WGS) entry which is preliminary data.</text>
</comment>
<keyword evidence="4 5" id="KW-0067">ATP-binding</keyword>
<evidence type="ECO:0000256" key="2">
    <source>
        <dbReference type="ARBA" id="ARBA00022741"/>
    </source>
</evidence>
<evidence type="ECO:0000256" key="7">
    <source>
        <dbReference type="SAM" id="MobiDB-lite"/>
    </source>
</evidence>
<comment type="similarity">
    <text evidence="6">Belongs to the protein kinase superfamily.</text>
</comment>
<protein>
    <recommendedName>
        <fullName evidence="8">Protein kinase domain-containing protein</fullName>
    </recommendedName>
</protein>
<name>A0A8S1IZ37_9CHLO</name>
<evidence type="ECO:0000313" key="9">
    <source>
        <dbReference type="EMBL" id="CAD7700435.1"/>
    </source>
</evidence>
<dbReference type="SMART" id="SM00220">
    <property type="entry name" value="S_TKc"/>
    <property type="match status" value="1"/>
</dbReference>
<dbReference type="AlphaFoldDB" id="A0A8S1IZ37"/>
<dbReference type="PROSITE" id="PS50011">
    <property type="entry name" value="PROTEIN_KINASE_DOM"/>
    <property type="match status" value="1"/>
</dbReference>
<accession>A0A8S1IZ37</accession>
<dbReference type="OrthoDB" id="193931at2759"/>
<dbReference type="InterPro" id="IPR008271">
    <property type="entry name" value="Ser/Thr_kinase_AS"/>
</dbReference>
<keyword evidence="2 5" id="KW-0547">Nucleotide-binding</keyword>
<dbReference type="InterPro" id="IPR011009">
    <property type="entry name" value="Kinase-like_dom_sf"/>
</dbReference>
<dbReference type="InterPro" id="IPR017441">
    <property type="entry name" value="Protein_kinase_ATP_BS"/>
</dbReference>
<dbReference type="Gene3D" id="1.10.510.10">
    <property type="entry name" value="Transferase(Phosphotransferase) domain 1"/>
    <property type="match status" value="1"/>
</dbReference>
<evidence type="ECO:0000256" key="6">
    <source>
        <dbReference type="RuleBase" id="RU000304"/>
    </source>
</evidence>
<reference evidence="9" key="1">
    <citation type="submission" date="2020-12" db="EMBL/GenBank/DDBJ databases">
        <authorList>
            <person name="Iha C."/>
        </authorList>
    </citation>
    <scope>NUCLEOTIDE SEQUENCE</scope>
</reference>
<dbReference type="InterPro" id="IPR000719">
    <property type="entry name" value="Prot_kinase_dom"/>
</dbReference>
<dbReference type="Proteomes" id="UP000708148">
    <property type="component" value="Unassembled WGS sequence"/>
</dbReference>
<gene>
    <name evidence="9" type="ORF">OSTQU699_LOCUS5794</name>
</gene>
<dbReference type="PROSITE" id="PS00108">
    <property type="entry name" value="PROTEIN_KINASE_ST"/>
    <property type="match status" value="1"/>
</dbReference>
<evidence type="ECO:0000256" key="4">
    <source>
        <dbReference type="ARBA" id="ARBA00022840"/>
    </source>
</evidence>
<evidence type="ECO:0000256" key="5">
    <source>
        <dbReference type="PROSITE-ProRule" id="PRU10141"/>
    </source>
</evidence>
<evidence type="ECO:0000256" key="1">
    <source>
        <dbReference type="ARBA" id="ARBA00022679"/>
    </source>
</evidence>
<dbReference type="CDD" id="cd05117">
    <property type="entry name" value="STKc_CAMK"/>
    <property type="match status" value="1"/>
</dbReference>
<dbReference type="PANTHER" id="PTHR24347">
    <property type="entry name" value="SERINE/THREONINE-PROTEIN KINASE"/>
    <property type="match status" value="1"/>
</dbReference>
<keyword evidence="10" id="KW-1185">Reference proteome</keyword>
<dbReference type="GO" id="GO:0005524">
    <property type="term" value="F:ATP binding"/>
    <property type="evidence" value="ECO:0007669"/>
    <property type="project" value="UniProtKB-UniRule"/>
</dbReference>
<dbReference type="PROSITE" id="PS00107">
    <property type="entry name" value="PROTEIN_KINASE_ATP"/>
    <property type="match status" value="1"/>
</dbReference>
<dbReference type="Pfam" id="PF00069">
    <property type="entry name" value="Pkinase"/>
    <property type="match status" value="1"/>
</dbReference>
<sequence length="338" mass="37533">MKRLLRCLRPAPSFEEPSPGGTGPRKGADDVRGRQAFGCDTLPIEQNPDKERVKQMCKSVQGRKVRRVYELGDKIGSGGFATVVGALHKGSGKEYACKIIKLPKAGCREPGELMSRDQVLREIHIASALQHDNVVRLKEFFLSKKKAYVIMEMMFGGSLVNYIVKKGPLSEEEARLVFAQVLQGISYLHKKNVIHRDVKLENILLAFPDDLRNVKLTDFGLSKVCQNVTGTRVGTPEYAAPDMYQSGDNRQFYGKSVDMWAAGVTLYCMLAGKQPFRGGGADSEVMLQRIVHADYEFDGPLWDGISESAKDLISSLLVCDSNKRLTAEAALKHPWLAR</sequence>
<feature type="domain" description="Protein kinase" evidence="8">
    <location>
        <begin position="69"/>
        <end position="336"/>
    </location>
</feature>